<gene>
    <name evidence="1" type="ORF">PIB30_040006</name>
</gene>
<dbReference type="EMBL" id="JASCZI010241869">
    <property type="protein sequence ID" value="MED6207913.1"/>
    <property type="molecule type" value="Genomic_DNA"/>
</dbReference>
<keyword evidence="2" id="KW-1185">Reference proteome</keyword>
<sequence>MKRSHQKILERVSLGCHISCHVCLTRQQPGGHVAEPDWVQQATSATVKGESTRGLQNGSVTGWRFGHGSRAVNEARFRVERRVSGTGRESDVPDQIWKGKTLKRRQGPCGGVWRHIRRSPAKRLSAECSGHREDS</sequence>
<evidence type="ECO:0000313" key="2">
    <source>
        <dbReference type="Proteomes" id="UP001341840"/>
    </source>
</evidence>
<accession>A0ABU6YF95</accession>
<dbReference type="Proteomes" id="UP001341840">
    <property type="component" value="Unassembled WGS sequence"/>
</dbReference>
<protein>
    <submittedName>
        <fullName evidence="1">Uncharacterized protein</fullName>
    </submittedName>
</protein>
<name>A0ABU6YF95_9FABA</name>
<comment type="caution">
    <text evidence="1">The sequence shown here is derived from an EMBL/GenBank/DDBJ whole genome shotgun (WGS) entry which is preliminary data.</text>
</comment>
<proteinExistence type="predicted"/>
<organism evidence="1 2">
    <name type="scientific">Stylosanthes scabra</name>
    <dbReference type="NCBI Taxonomy" id="79078"/>
    <lineage>
        <taxon>Eukaryota</taxon>
        <taxon>Viridiplantae</taxon>
        <taxon>Streptophyta</taxon>
        <taxon>Embryophyta</taxon>
        <taxon>Tracheophyta</taxon>
        <taxon>Spermatophyta</taxon>
        <taxon>Magnoliopsida</taxon>
        <taxon>eudicotyledons</taxon>
        <taxon>Gunneridae</taxon>
        <taxon>Pentapetalae</taxon>
        <taxon>rosids</taxon>
        <taxon>fabids</taxon>
        <taxon>Fabales</taxon>
        <taxon>Fabaceae</taxon>
        <taxon>Papilionoideae</taxon>
        <taxon>50 kb inversion clade</taxon>
        <taxon>dalbergioids sensu lato</taxon>
        <taxon>Dalbergieae</taxon>
        <taxon>Pterocarpus clade</taxon>
        <taxon>Stylosanthes</taxon>
    </lineage>
</organism>
<evidence type="ECO:0000313" key="1">
    <source>
        <dbReference type="EMBL" id="MED6207913.1"/>
    </source>
</evidence>
<reference evidence="1 2" key="1">
    <citation type="journal article" date="2023" name="Plants (Basel)">
        <title>Bridging the Gap: Combining Genomics and Transcriptomics Approaches to Understand Stylosanthes scabra, an Orphan Legume from the Brazilian Caatinga.</title>
        <authorList>
            <person name="Ferreira-Neto J.R.C."/>
            <person name="da Silva M.D."/>
            <person name="Binneck E."/>
            <person name="de Melo N.F."/>
            <person name="da Silva R.H."/>
            <person name="de Melo A.L.T.M."/>
            <person name="Pandolfi V."/>
            <person name="Bustamante F.O."/>
            <person name="Brasileiro-Vidal A.C."/>
            <person name="Benko-Iseppon A.M."/>
        </authorList>
    </citation>
    <scope>NUCLEOTIDE SEQUENCE [LARGE SCALE GENOMIC DNA]</scope>
    <source>
        <tissue evidence="1">Leaves</tissue>
    </source>
</reference>